<feature type="compositionally biased region" description="Basic residues" evidence="1">
    <location>
        <begin position="115"/>
        <end position="125"/>
    </location>
</feature>
<accession>A0A8X7QXN2</accession>
<evidence type="ECO:0000313" key="3">
    <source>
        <dbReference type="Proteomes" id="UP000886595"/>
    </source>
</evidence>
<comment type="caution">
    <text evidence="2">The sequence shown here is derived from an EMBL/GenBank/DDBJ whole genome shotgun (WGS) entry which is preliminary data.</text>
</comment>
<organism evidence="2 3">
    <name type="scientific">Brassica carinata</name>
    <name type="common">Ethiopian mustard</name>
    <name type="synonym">Abyssinian cabbage</name>
    <dbReference type="NCBI Taxonomy" id="52824"/>
    <lineage>
        <taxon>Eukaryota</taxon>
        <taxon>Viridiplantae</taxon>
        <taxon>Streptophyta</taxon>
        <taxon>Embryophyta</taxon>
        <taxon>Tracheophyta</taxon>
        <taxon>Spermatophyta</taxon>
        <taxon>Magnoliopsida</taxon>
        <taxon>eudicotyledons</taxon>
        <taxon>Gunneridae</taxon>
        <taxon>Pentapetalae</taxon>
        <taxon>rosids</taxon>
        <taxon>malvids</taxon>
        <taxon>Brassicales</taxon>
        <taxon>Brassicaceae</taxon>
        <taxon>Brassiceae</taxon>
        <taxon>Brassica</taxon>
    </lineage>
</organism>
<evidence type="ECO:0000256" key="1">
    <source>
        <dbReference type="SAM" id="MobiDB-lite"/>
    </source>
</evidence>
<feature type="region of interest" description="Disordered" evidence="1">
    <location>
        <begin position="1"/>
        <end position="170"/>
    </location>
</feature>
<feature type="compositionally biased region" description="Basic and acidic residues" evidence="1">
    <location>
        <begin position="1"/>
        <end position="12"/>
    </location>
</feature>
<dbReference type="EMBL" id="JAAMPC010000012">
    <property type="protein sequence ID" value="KAG2277767.1"/>
    <property type="molecule type" value="Genomic_DNA"/>
</dbReference>
<evidence type="ECO:0000313" key="2">
    <source>
        <dbReference type="EMBL" id="KAG2277767.1"/>
    </source>
</evidence>
<sequence>MIEGERNGGEKRHSVKPTPPSRIRQTLHTPTKIDALGGANTTARCHWRETHKRDDDQPREPLTRTTSRDHRKTEEEQRSKRSADPQAPNPHLEATPCSLTPHHTGDELRGFVQRLTRHQNSKRHARDRENPSVRDPSTESEQRHSGGRDCPQASPEPPYTRRICNRNRRI</sequence>
<feature type="compositionally biased region" description="Basic and acidic residues" evidence="1">
    <location>
        <begin position="126"/>
        <end position="147"/>
    </location>
</feature>
<name>A0A8X7QXN2_BRACI</name>
<dbReference type="Proteomes" id="UP000886595">
    <property type="component" value="Unassembled WGS sequence"/>
</dbReference>
<gene>
    <name evidence="2" type="ORF">Bca52824_060322</name>
</gene>
<protein>
    <submittedName>
        <fullName evidence="2">Uncharacterized protein</fullName>
    </submittedName>
</protein>
<proteinExistence type="predicted"/>
<dbReference type="AlphaFoldDB" id="A0A8X7QXN2"/>
<keyword evidence="3" id="KW-1185">Reference proteome</keyword>
<reference evidence="2 3" key="1">
    <citation type="submission" date="2020-02" db="EMBL/GenBank/DDBJ databases">
        <authorList>
            <person name="Ma Q."/>
            <person name="Huang Y."/>
            <person name="Song X."/>
            <person name="Pei D."/>
        </authorList>
    </citation>
    <scope>NUCLEOTIDE SEQUENCE [LARGE SCALE GENOMIC DNA]</scope>
    <source>
        <strain evidence="2">Sxm20200214</strain>
        <tissue evidence="2">Leaf</tissue>
    </source>
</reference>
<feature type="compositionally biased region" description="Basic and acidic residues" evidence="1">
    <location>
        <begin position="46"/>
        <end position="83"/>
    </location>
</feature>